<sequence length="137" mass="15131">MELLWVFGFCVFPGYGPLGQRNYYMQPEPLNPYGENAARAFPAVRRLRRSRLLVCGYQFSASQKPSPAPAAARRAWKCQPTDFSPCVPLSPAVGSGAVALTPQSRAPHSQSPRRAGRENRTGDKRDALNNLGFFYGI</sequence>
<proteinExistence type="predicted"/>
<name>A0A7J8B9N1_ROUAE</name>
<comment type="caution">
    <text evidence="2">The sequence shown here is derived from an EMBL/GenBank/DDBJ whole genome shotgun (WGS) entry which is preliminary data.</text>
</comment>
<feature type="compositionally biased region" description="Polar residues" evidence="1">
    <location>
        <begin position="101"/>
        <end position="112"/>
    </location>
</feature>
<evidence type="ECO:0000313" key="2">
    <source>
        <dbReference type="EMBL" id="KAF6395362.1"/>
    </source>
</evidence>
<dbReference type="Proteomes" id="UP000593571">
    <property type="component" value="Unassembled WGS sequence"/>
</dbReference>
<gene>
    <name evidence="2" type="ORF">HJG63_009925</name>
</gene>
<dbReference type="EMBL" id="JACASE010000018">
    <property type="protein sequence ID" value="KAF6395362.1"/>
    <property type="molecule type" value="Genomic_DNA"/>
</dbReference>
<organism evidence="2 3">
    <name type="scientific">Rousettus aegyptiacus</name>
    <name type="common">Egyptian fruit bat</name>
    <name type="synonym">Pteropus aegyptiacus</name>
    <dbReference type="NCBI Taxonomy" id="9407"/>
    <lineage>
        <taxon>Eukaryota</taxon>
        <taxon>Metazoa</taxon>
        <taxon>Chordata</taxon>
        <taxon>Craniata</taxon>
        <taxon>Vertebrata</taxon>
        <taxon>Euteleostomi</taxon>
        <taxon>Mammalia</taxon>
        <taxon>Eutheria</taxon>
        <taxon>Laurasiatheria</taxon>
        <taxon>Chiroptera</taxon>
        <taxon>Yinpterochiroptera</taxon>
        <taxon>Pteropodoidea</taxon>
        <taxon>Pteropodidae</taxon>
        <taxon>Rousettinae</taxon>
        <taxon>Rousettus</taxon>
    </lineage>
</organism>
<reference evidence="2 3" key="1">
    <citation type="journal article" date="2020" name="Nature">
        <title>Six reference-quality genomes reveal evolution of bat adaptations.</title>
        <authorList>
            <person name="Jebb D."/>
            <person name="Huang Z."/>
            <person name="Pippel M."/>
            <person name="Hughes G.M."/>
            <person name="Lavrichenko K."/>
            <person name="Devanna P."/>
            <person name="Winkler S."/>
            <person name="Jermiin L.S."/>
            <person name="Skirmuntt E.C."/>
            <person name="Katzourakis A."/>
            <person name="Burkitt-Gray L."/>
            <person name="Ray D.A."/>
            <person name="Sullivan K.A.M."/>
            <person name="Roscito J.G."/>
            <person name="Kirilenko B.M."/>
            <person name="Davalos L.M."/>
            <person name="Corthals A.P."/>
            <person name="Power M.L."/>
            <person name="Jones G."/>
            <person name="Ransome R.D."/>
            <person name="Dechmann D.K.N."/>
            <person name="Locatelli A.G."/>
            <person name="Puechmaille S.J."/>
            <person name="Fedrigo O."/>
            <person name="Jarvis E.D."/>
            <person name="Hiller M."/>
            <person name="Vernes S.C."/>
            <person name="Myers E.W."/>
            <person name="Teeling E.C."/>
        </authorList>
    </citation>
    <scope>NUCLEOTIDE SEQUENCE [LARGE SCALE GENOMIC DNA]</scope>
    <source>
        <strain evidence="2">MRouAeg1</strain>
        <tissue evidence="2">Muscle</tissue>
    </source>
</reference>
<feature type="region of interest" description="Disordered" evidence="1">
    <location>
        <begin position="98"/>
        <end position="126"/>
    </location>
</feature>
<accession>A0A7J8B9N1</accession>
<dbReference type="AlphaFoldDB" id="A0A7J8B9N1"/>
<evidence type="ECO:0000256" key="1">
    <source>
        <dbReference type="SAM" id="MobiDB-lite"/>
    </source>
</evidence>
<protein>
    <submittedName>
        <fullName evidence="2">Uncharacterized protein</fullName>
    </submittedName>
</protein>
<keyword evidence="3" id="KW-1185">Reference proteome</keyword>
<feature type="compositionally biased region" description="Basic and acidic residues" evidence="1">
    <location>
        <begin position="115"/>
        <end position="126"/>
    </location>
</feature>
<evidence type="ECO:0000313" key="3">
    <source>
        <dbReference type="Proteomes" id="UP000593571"/>
    </source>
</evidence>